<name>A0A7G2CHW4_9TRYP</name>
<reference evidence="2 3" key="1">
    <citation type="submission" date="2020-08" db="EMBL/GenBank/DDBJ databases">
        <authorList>
            <person name="Newling K."/>
            <person name="Davey J."/>
            <person name="Forrester S."/>
        </authorList>
    </citation>
    <scope>NUCLEOTIDE SEQUENCE [LARGE SCALE GENOMIC DNA]</scope>
    <source>
        <strain evidence="3">Crithidia deanei Carvalho (ATCC PRA-265)</strain>
    </source>
</reference>
<feature type="compositionally biased region" description="Low complexity" evidence="1">
    <location>
        <begin position="129"/>
        <end position="142"/>
    </location>
</feature>
<feature type="compositionally biased region" description="Basic and acidic residues" evidence="1">
    <location>
        <begin position="80"/>
        <end position="98"/>
    </location>
</feature>
<feature type="region of interest" description="Disordered" evidence="1">
    <location>
        <begin position="1"/>
        <end position="142"/>
    </location>
</feature>
<organism evidence="2 3">
    <name type="scientific">Angomonas deanei</name>
    <dbReference type="NCBI Taxonomy" id="59799"/>
    <lineage>
        <taxon>Eukaryota</taxon>
        <taxon>Discoba</taxon>
        <taxon>Euglenozoa</taxon>
        <taxon>Kinetoplastea</taxon>
        <taxon>Metakinetoplastina</taxon>
        <taxon>Trypanosomatida</taxon>
        <taxon>Trypanosomatidae</taxon>
        <taxon>Strigomonadinae</taxon>
        <taxon>Angomonas</taxon>
    </lineage>
</organism>
<accession>A0A7G2CHW4</accession>
<dbReference type="Proteomes" id="UP000515908">
    <property type="component" value="Chromosome 12"/>
</dbReference>
<sequence length="142" mass="16118">MSASESNSPNKGRRKIQPQAKSAESYEVEVDRQLKEEGVPHIARKRVSSQVFPQGTENHTEQTYTVEVGNGNQLSFRSQGEVEKPFTEYKEEPEEKSFNSHRRFHDHNKESAPEEPKPVRRASRPQQRSSLSFGSAGLGSYN</sequence>
<dbReference type="AlphaFoldDB" id="A0A7G2CHW4"/>
<feature type="compositionally biased region" description="Polar residues" evidence="1">
    <location>
        <begin position="1"/>
        <end position="10"/>
    </location>
</feature>
<evidence type="ECO:0000256" key="1">
    <source>
        <dbReference type="SAM" id="MobiDB-lite"/>
    </source>
</evidence>
<protein>
    <submittedName>
        <fullName evidence="2">Uncharacterized protein</fullName>
    </submittedName>
</protein>
<dbReference type="VEuPathDB" id="TriTrypDB:ADEAN_000643800"/>
<feature type="compositionally biased region" description="Basic and acidic residues" evidence="1">
    <location>
        <begin position="29"/>
        <end position="39"/>
    </location>
</feature>
<keyword evidence="3" id="KW-1185">Reference proteome</keyword>
<feature type="compositionally biased region" description="Basic and acidic residues" evidence="1">
    <location>
        <begin position="107"/>
        <end position="118"/>
    </location>
</feature>
<feature type="compositionally biased region" description="Polar residues" evidence="1">
    <location>
        <begin position="48"/>
        <end position="78"/>
    </location>
</feature>
<dbReference type="EMBL" id="LR877156">
    <property type="protein sequence ID" value="CAD2218945.1"/>
    <property type="molecule type" value="Genomic_DNA"/>
</dbReference>
<gene>
    <name evidence="2" type="ORF">ADEAN_000643800</name>
</gene>
<evidence type="ECO:0000313" key="3">
    <source>
        <dbReference type="Proteomes" id="UP000515908"/>
    </source>
</evidence>
<evidence type="ECO:0000313" key="2">
    <source>
        <dbReference type="EMBL" id="CAD2218945.1"/>
    </source>
</evidence>
<proteinExistence type="predicted"/>